<dbReference type="EC" id="2.4.1.25" evidence="3 10"/>
<dbReference type="NCBIfam" id="NF011080">
    <property type="entry name" value="PRK14508.1-3"/>
    <property type="match status" value="1"/>
</dbReference>
<dbReference type="Pfam" id="PF02446">
    <property type="entry name" value="Glyco_hydro_77"/>
    <property type="match status" value="1"/>
</dbReference>
<dbReference type="PANTHER" id="PTHR32438:SF5">
    <property type="entry name" value="4-ALPHA-GLUCANOTRANSFERASE DPE1, CHLOROPLASTIC_AMYLOPLASTIC"/>
    <property type="match status" value="1"/>
</dbReference>
<dbReference type="OrthoDB" id="9761577at2"/>
<sequence length="520" mass="59273">MSTKTDTPDTKSSFLHQERTSGVLAHITSLPSPFGIGDIGPDALAFIDYLAAAGQRYWQILPTCPTSLVFDSSPYMSTSARAGSPLLISPQSLYEQGLIQKNQLPAAGGFSPYQVDYPRVDALKKQLLEDTFAQLTSRRKDRLARFAEQSEQSDWLDNYALFMALKEAHKQAPWFKWPKTLAHRQPAAIAAARERYRQRIDYYRFEQYLFFSQWETLRKRATEKKIHLIGDIPIYIGLDSAGVWANRDIFELDEKTLQPTRVSGVPPDYFSTTGQRWGNPLYRWHSEDASVRRRLLAWWQSRLRTIFNLVDIVRIDHFRAFESYWAVPAEEETALNGTWEPGPGASFFDAMQEALGPLNIIAEDLGDITPAVIALRDQLGFPGMKVLQFAFDSNPHNSFLPYNFTSPNCVVYTGTHDNDTTLGWFLSNRLSDADRQSIKRFANRRMHDESPIHEDLLYLALSSTAALAITPLQDLLGFGSDCRMNTPGVPEGNWRWRCAPHFLTDELANHLREITHRFGR</sequence>
<evidence type="ECO:0000256" key="5">
    <source>
        <dbReference type="ARBA" id="ARBA00022676"/>
    </source>
</evidence>
<dbReference type="AlphaFoldDB" id="A0A1M5Y852"/>
<keyword evidence="6 10" id="KW-0808">Transferase</keyword>
<dbReference type="Proteomes" id="UP000184139">
    <property type="component" value="Unassembled WGS sequence"/>
</dbReference>
<evidence type="ECO:0000256" key="4">
    <source>
        <dbReference type="ARBA" id="ARBA00020295"/>
    </source>
</evidence>
<dbReference type="RefSeq" id="WP_073378470.1">
    <property type="nucleotide sequence ID" value="NZ_FQXS01000030.1"/>
</dbReference>
<evidence type="ECO:0000256" key="9">
    <source>
        <dbReference type="ARBA" id="ARBA00031501"/>
    </source>
</evidence>
<protein>
    <recommendedName>
        <fullName evidence="4 10">4-alpha-glucanotransferase</fullName>
        <ecNumber evidence="3 10">2.4.1.25</ecNumber>
    </recommendedName>
    <alternativeName>
        <fullName evidence="8 10">Amylomaltase</fullName>
    </alternativeName>
    <alternativeName>
        <fullName evidence="9 10">Disproportionating enzyme</fullName>
    </alternativeName>
</protein>
<evidence type="ECO:0000256" key="7">
    <source>
        <dbReference type="ARBA" id="ARBA00023277"/>
    </source>
</evidence>
<accession>A0A1M5Y852</accession>
<dbReference type="InterPro" id="IPR003385">
    <property type="entry name" value="Glyco_hydro_77"/>
</dbReference>
<dbReference type="SUPFAM" id="SSF51445">
    <property type="entry name" value="(Trans)glycosidases"/>
    <property type="match status" value="1"/>
</dbReference>
<keyword evidence="12" id="KW-1185">Reference proteome</keyword>
<name>A0A1M5Y852_9BACT</name>
<evidence type="ECO:0000256" key="3">
    <source>
        <dbReference type="ARBA" id="ARBA00012560"/>
    </source>
</evidence>
<dbReference type="InterPro" id="IPR017853">
    <property type="entry name" value="GH"/>
</dbReference>
<comment type="similarity">
    <text evidence="2 10">Belongs to the disproportionating enzyme family.</text>
</comment>
<evidence type="ECO:0000256" key="6">
    <source>
        <dbReference type="ARBA" id="ARBA00022679"/>
    </source>
</evidence>
<dbReference type="NCBIfam" id="TIGR00217">
    <property type="entry name" value="malQ"/>
    <property type="match status" value="1"/>
</dbReference>
<evidence type="ECO:0000256" key="1">
    <source>
        <dbReference type="ARBA" id="ARBA00000439"/>
    </source>
</evidence>
<dbReference type="GO" id="GO:0004134">
    <property type="term" value="F:4-alpha-glucanotransferase activity"/>
    <property type="evidence" value="ECO:0007669"/>
    <property type="project" value="UniProtKB-EC"/>
</dbReference>
<keyword evidence="5 10" id="KW-0328">Glycosyltransferase</keyword>
<evidence type="ECO:0000256" key="10">
    <source>
        <dbReference type="RuleBase" id="RU361207"/>
    </source>
</evidence>
<proteinExistence type="inferred from homology"/>
<evidence type="ECO:0000256" key="8">
    <source>
        <dbReference type="ARBA" id="ARBA00031423"/>
    </source>
</evidence>
<dbReference type="Gene3D" id="3.20.20.80">
    <property type="entry name" value="Glycosidases"/>
    <property type="match status" value="1"/>
</dbReference>
<reference evidence="11 12" key="1">
    <citation type="submission" date="2016-11" db="EMBL/GenBank/DDBJ databases">
        <authorList>
            <person name="Jaros S."/>
            <person name="Januszkiewicz K."/>
            <person name="Wedrychowicz H."/>
        </authorList>
    </citation>
    <scope>NUCLEOTIDE SEQUENCE [LARGE SCALE GENOMIC DNA]</scope>
    <source>
        <strain evidence="11 12">DSM 9705</strain>
    </source>
</reference>
<evidence type="ECO:0000313" key="11">
    <source>
        <dbReference type="EMBL" id="SHI08247.1"/>
    </source>
</evidence>
<dbReference type="GO" id="GO:0005975">
    <property type="term" value="P:carbohydrate metabolic process"/>
    <property type="evidence" value="ECO:0007669"/>
    <property type="project" value="InterPro"/>
</dbReference>
<gene>
    <name evidence="11" type="ORF">SAMN02745124_03729</name>
</gene>
<keyword evidence="7 10" id="KW-0119">Carbohydrate metabolism</keyword>
<evidence type="ECO:0000313" key="12">
    <source>
        <dbReference type="Proteomes" id="UP000184139"/>
    </source>
</evidence>
<evidence type="ECO:0000256" key="2">
    <source>
        <dbReference type="ARBA" id="ARBA00005684"/>
    </source>
</evidence>
<dbReference type="STRING" id="1121409.SAMN02745124_03729"/>
<comment type="catalytic activity">
    <reaction evidence="1 10">
        <text>Transfers a segment of a (1-&gt;4)-alpha-D-glucan to a new position in an acceptor, which may be glucose or a (1-&gt;4)-alpha-D-glucan.</text>
        <dbReference type="EC" id="2.4.1.25"/>
    </reaction>
</comment>
<organism evidence="11 12">
    <name type="scientific">Desulfofustis glycolicus DSM 9705</name>
    <dbReference type="NCBI Taxonomy" id="1121409"/>
    <lineage>
        <taxon>Bacteria</taxon>
        <taxon>Pseudomonadati</taxon>
        <taxon>Thermodesulfobacteriota</taxon>
        <taxon>Desulfobulbia</taxon>
        <taxon>Desulfobulbales</taxon>
        <taxon>Desulfocapsaceae</taxon>
        <taxon>Desulfofustis</taxon>
    </lineage>
</organism>
<dbReference type="EMBL" id="FQXS01000030">
    <property type="protein sequence ID" value="SHI08247.1"/>
    <property type="molecule type" value="Genomic_DNA"/>
</dbReference>
<dbReference type="PANTHER" id="PTHR32438">
    <property type="entry name" value="4-ALPHA-GLUCANOTRANSFERASE DPE1, CHLOROPLASTIC/AMYLOPLASTIC"/>
    <property type="match status" value="1"/>
</dbReference>